<protein>
    <submittedName>
        <fullName evidence="4">TrmB family transcriptional regulator</fullName>
    </submittedName>
</protein>
<proteinExistence type="inferred from homology"/>
<name>M0CZY1_9EURY</name>
<comment type="similarity">
    <text evidence="1">Belongs to the transcriptional regulator TrmB family.</text>
</comment>
<evidence type="ECO:0000259" key="2">
    <source>
        <dbReference type="Pfam" id="PF01978"/>
    </source>
</evidence>
<accession>M0CZY1</accession>
<dbReference type="Gene3D" id="1.10.10.10">
    <property type="entry name" value="Winged helix-like DNA-binding domain superfamily/Winged helix DNA-binding domain"/>
    <property type="match status" value="1"/>
</dbReference>
<keyword evidence="5" id="KW-1185">Reference proteome</keyword>
<comment type="caution">
    <text evidence="4">The sequence shown here is derived from an EMBL/GenBank/DDBJ whole genome shotgun (WGS) entry which is preliminary data.</text>
</comment>
<dbReference type="SUPFAM" id="SSF46785">
    <property type="entry name" value="Winged helix' DNA-binding domain"/>
    <property type="match status" value="1"/>
</dbReference>
<dbReference type="InterPro" id="IPR036390">
    <property type="entry name" value="WH_DNA-bd_sf"/>
</dbReference>
<dbReference type="InterPro" id="IPR021586">
    <property type="entry name" value="Tscrpt_reg_TrmB_C"/>
</dbReference>
<dbReference type="InterPro" id="IPR002831">
    <property type="entry name" value="Tscrpt_reg_TrmB_N"/>
</dbReference>
<dbReference type="InterPro" id="IPR051797">
    <property type="entry name" value="TrmB-like"/>
</dbReference>
<dbReference type="Proteomes" id="UP000011626">
    <property type="component" value="Unassembled WGS sequence"/>
</dbReference>
<dbReference type="OrthoDB" id="201002at2157"/>
<evidence type="ECO:0000256" key="1">
    <source>
        <dbReference type="ARBA" id="ARBA00007287"/>
    </source>
</evidence>
<dbReference type="InterPro" id="IPR011991">
    <property type="entry name" value="ArsR-like_HTH"/>
</dbReference>
<sequence length="357" mass="38375">MSESRIREHLGAFGLSTTEVATYLAILRRGEATTGDVAAAADVSQGYVYDVAETLVDRGLVTVDESANPTVLRARSATEAVAELSTRVSDLQSAIGDVYSEPTTADVGFEVIRSRRTVERRAERFLDDATHEAFVVVPATAFGTLKEAMADAVERGVFVYCVLLAPDTEVVADAVADFDRYAHVARTWEARPQVFVLRDARAGLVGSHGVLTGRHGDEYAVAFGQPEVANGFYGNMVSNVWPMGEPRHVADPPELPGTFEYFRNGVTTAAQHLDAGRDIVADVTVADTGTDHQMDFESVPVREANQTLVPPVTSSFPVESALVVETDGGPVSVGGDSPGFDPYFEEFAAREITLREA</sequence>
<feature type="domain" description="Transcription regulator TrmB N-terminal" evidence="2">
    <location>
        <begin position="12"/>
        <end position="74"/>
    </location>
</feature>
<dbReference type="CDD" id="cd00090">
    <property type="entry name" value="HTH_ARSR"/>
    <property type="match status" value="1"/>
</dbReference>
<dbReference type="PANTHER" id="PTHR34293">
    <property type="entry name" value="HTH-TYPE TRANSCRIPTIONAL REGULATOR TRMBL2"/>
    <property type="match status" value="1"/>
</dbReference>
<evidence type="ECO:0000313" key="5">
    <source>
        <dbReference type="Proteomes" id="UP000011626"/>
    </source>
</evidence>
<dbReference type="InterPro" id="IPR036388">
    <property type="entry name" value="WH-like_DNA-bd_sf"/>
</dbReference>
<dbReference type="PANTHER" id="PTHR34293:SF1">
    <property type="entry name" value="HTH-TYPE TRANSCRIPTIONAL REGULATOR TRMBL2"/>
    <property type="match status" value="1"/>
</dbReference>
<dbReference type="SUPFAM" id="SSF159071">
    <property type="entry name" value="TrmB C-terminal domain-like"/>
    <property type="match status" value="1"/>
</dbReference>
<dbReference type="STRING" id="797114.C475_04191"/>
<dbReference type="RefSeq" id="WP_006882510.1">
    <property type="nucleotide sequence ID" value="NZ_AOIU01000009.1"/>
</dbReference>
<evidence type="ECO:0000313" key="4">
    <source>
        <dbReference type="EMBL" id="ELZ28806.1"/>
    </source>
</evidence>
<evidence type="ECO:0000259" key="3">
    <source>
        <dbReference type="Pfam" id="PF11495"/>
    </source>
</evidence>
<dbReference type="Pfam" id="PF01978">
    <property type="entry name" value="TrmB"/>
    <property type="match status" value="1"/>
</dbReference>
<feature type="domain" description="Transcription regulator TrmB C-terminal" evidence="3">
    <location>
        <begin position="109"/>
        <end position="356"/>
    </location>
</feature>
<organism evidence="4 5">
    <name type="scientific">Halosimplex carlsbadense 2-9-1</name>
    <dbReference type="NCBI Taxonomy" id="797114"/>
    <lineage>
        <taxon>Archaea</taxon>
        <taxon>Methanobacteriati</taxon>
        <taxon>Methanobacteriota</taxon>
        <taxon>Stenosarchaea group</taxon>
        <taxon>Halobacteria</taxon>
        <taxon>Halobacteriales</taxon>
        <taxon>Haloarculaceae</taxon>
        <taxon>Halosimplex</taxon>
    </lineage>
</organism>
<dbReference type="eggNOG" id="arCOG02038">
    <property type="taxonomic scope" value="Archaea"/>
</dbReference>
<gene>
    <name evidence="4" type="ORF">C475_04191</name>
</gene>
<dbReference type="Pfam" id="PF11495">
    <property type="entry name" value="Regulator_TrmB"/>
    <property type="match status" value="1"/>
</dbReference>
<dbReference type="EMBL" id="AOIU01000009">
    <property type="protein sequence ID" value="ELZ28806.1"/>
    <property type="molecule type" value="Genomic_DNA"/>
</dbReference>
<dbReference type="AlphaFoldDB" id="M0CZY1"/>
<reference evidence="4 5" key="1">
    <citation type="journal article" date="2014" name="PLoS Genet.">
        <title>Phylogenetically driven sequencing of extremely halophilic archaea reveals strategies for static and dynamic osmo-response.</title>
        <authorList>
            <person name="Becker E.A."/>
            <person name="Seitzer P.M."/>
            <person name="Tritt A."/>
            <person name="Larsen D."/>
            <person name="Krusor M."/>
            <person name="Yao A.I."/>
            <person name="Wu D."/>
            <person name="Madern D."/>
            <person name="Eisen J.A."/>
            <person name="Darling A.E."/>
            <person name="Facciotti M.T."/>
        </authorList>
    </citation>
    <scope>NUCLEOTIDE SEQUENCE [LARGE SCALE GENOMIC DNA]</scope>
    <source>
        <strain evidence="4 5">2-9-1</strain>
    </source>
</reference>